<dbReference type="Proteomes" id="UP000617340">
    <property type="component" value="Unassembled WGS sequence"/>
</dbReference>
<keyword evidence="1 10" id="KW-0820">tRNA-binding</keyword>
<dbReference type="PROSITE" id="PS51626">
    <property type="entry name" value="SAM_MT_TRM1"/>
    <property type="match status" value="1"/>
</dbReference>
<keyword evidence="2 10" id="KW-0489">Methyltransferase</keyword>
<proteinExistence type="inferred from homology"/>
<dbReference type="PANTHER" id="PTHR10631">
    <property type="entry name" value="N 2 ,N 2 -DIMETHYLGUANOSINE TRNA METHYLTRANSFERASE"/>
    <property type="match status" value="1"/>
</dbReference>
<dbReference type="InterPro" id="IPR029063">
    <property type="entry name" value="SAM-dependent_MTases_sf"/>
</dbReference>
<dbReference type="InterPro" id="IPR002905">
    <property type="entry name" value="Trm1"/>
</dbReference>
<evidence type="ECO:0000256" key="1">
    <source>
        <dbReference type="ARBA" id="ARBA00022555"/>
    </source>
</evidence>
<dbReference type="SUPFAM" id="SSF53335">
    <property type="entry name" value="S-adenosyl-L-methionine-dependent methyltransferases"/>
    <property type="match status" value="1"/>
</dbReference>
<evidence type="ECO:0000313" key="13">
    <source>
        <dbReference type="Proteomes" id="UP000617340"/>
    </source>
</evidence>
<dbReference type="GO" id="GO:0002940">
    <property type="term" value="P:tRNA N2-guanine methylation"/>
    <property type="evidence" value="ECO:0007669"/>
    <property type="project" value="TreeGrafter"/>
</dbReference>
<feature type="region of interest" description="Disordered" evidence="11">
    <location>
        <begin position="477"/>
        <end position="496"/>
    </location>
</feature>
<comment type="similarity">
    <text evidence="10">Belongs to the class I-like SAM-binding methyltransferase superfamily. Trm1 family.</text>
</comment>
<comment type="catalytic activity">
    <reaction evidence="8 10">
        <text>guanosine(26) in tRNA + 2 S-adenosyl-L-methionine = N(2)-dimethylguanosine(26) in tRNA + 2 S-adenosyl-L-homocysteine + 2 H(+)</text>
        <dbReference type="Rhea" id="RHEA:43140"/>
        <dbReference type="Rhea" id="RHEA-COMP:10359"/>
        <dbReference type="Rhea" id="RHEA-COMP:10360"/>
        <dbReference type="ChEBI" id="CHEBI:15378"/>
        <dbReference type="ChEBI" id="CHEBI:57856"/>
        <dbReference type="ChEBI" id="CHEBI:59789"/>
        <dbReference type="ChEBI" id="CHEBI:74269"/>
        <dbReference type="ChEBI" id="CHEBI:74513"/>
        <dbReference type="EC" id="2.1.1.216"/>
    </reaction>
</comment>
<dbReference type="InterPro" id="IPR042296">
    <property type="entry name" value="tRNA_met_Trm1_C"/>
</dbReference>
<dbReference type="NCBIfam" id="TIGR00308">
    <property type="entry name" value="TRM1"/>
    <property type="match status" value="1"/>
</dbReference>
<reference evidence="12" key="1">
    <citation type="journal article" date="2020" name="G3 (Bethesda)">
        <title>High-Quality Assemblies for Three Invasive Social Wasps from the &lt;i&gt;Vespula&lt;/i&gt; Genus.</title>
        <authorList>
            <person name="Harrop T.W.R."/>
            <person name="Guhlin J."/>
            <person name="McLaughlin G.M."/>
            <person name="Permina E."/>
            <person name="Stockwell P."/>
            <person name="Gilligan J."/>
            <person name="Le Lec M.F."/>
            <person name="Gruber M.A.M."/>
            <person name="Quinn O."/>
            <person name="Lovegrove M."/>
            <person name="Duncan E.J."/>
            <person name="Remnant E.J."/>
            <person name="Van Eeckhoven J."/>
            <person name="Graham B."/>
            <person name="Knapp R.A."/>
            <person name="Langford K.W."/>
            <person name="Kronenberg Z."/>
            <person name="Press M.O."/>
            <person name="Eacker S.M."/>
            <person name="Wilson-Rankin E.E."/>
            <person name="Purcell J."/>
            <person name="Lester P.J."/>
            <person name="Dearden P.K."/>
        </authorList>
    </citation>
    <scope>NUCLEOTIDE SEQUENCE</scope>
    <source>
        <strain evidence="12">Linc-1</strain>
    </source>
</reference>
<evidence type="ECO:0000256" key="9">
    <source>
        <dbReference type="ARBA" id="ARBA00074266"/>
    </source>
</evidence>
<dbReference type="Gene3D" id="3.40.50.150">
    <property type="entry name" value="Vaccinia Virus protein VP39"/>
    <property type="match status" value="1"/>
</dbReference>
<name>A0A834J6T0_VESGE</name>
<accession>A0A834J6T0</accession>
<evidence type="ECO:0000313" key="12">
    <source>
        <dbReference type="EMBL" id="KAF7382507.1"/>
    </source>
</evidence>
<protein>
    <recommendedName>
        <fullName evidence="9 10">tRNA (guanine(26)-N(2))-dimethyltransferase</fullName>
        <ecNumber evidence="7 10">2.1.1.216</ecNumber>
    </recommendedName>
</protein>
<evidence type="ECO:0000256" key="4">
    <source>
        <dbReference type="ARBA" id="ARBA00022691"/>
    </source>
</evidence>
<gene>
    <name evidence="12" type="ORF">HZH68_015426</name>
</gene>
<dbReference type="EC" id="2.1.1.216" evidence="7 10"/>
<dbReference type="GO" id="GO:0160104">
    <property type="term" value="F:tRNA (guanine(26)-N2)-dimethyltransferase activity"/>
    <property type="evidence" value="ECO:0007669"/>
    <property type="project" value="UniProtKB-UniRule"/>
</dbReference>
<dbReference type="GO" id="GO:0005634">
    <property type="term" value="C:nucleus"/>
    <property type="evidence" value="ECO:0007669"/>
    <property type="project" value="TreeGrafter"/>
</dbReference>
<evidence type="ECO:0000256" key="11">
    <source>
        <dbReference type="SAM" id="MobiDB-lite"/>
    </source>
</evidence>
<evidence type="ECO:0000256" key="6">
    <source>
        <dbReference type="ARBA" id="ARBA00022884"/>
    </source>
</evidence>
<evidence type="ECO:0000256" key="5">
    <source>
        <dbReference type="ARBA" id="ARBA00022694"/>
    </source>
</evidence>
<evidence type="ECO:0000256" key="10">
    <source>
        <dbReference type="PROSITE-ProRule" id="PRU00958"/>
    </source>
</evidence>
<dbReference type="GO" id="GO:0000049">
    <property type="term" value="F:tRNA binding"/>
    <property type="evidence" value="ECO:0007669"/>
    <property type="project" value="UniProtKB-UniRule"/>
</dbReference>
<dbReference type="Gene3D" id="3.30.56.70">
    <property type="entry name" value="N2,N2-dimethylguanosine tRNA methyltransferase, C-terminal domain"/>
    <property type="match status" value="1"/>
</dbReference>
<keyword evidence="13" id="KW-1185">Reference proteome</keyword>
<evidence type="ECO:0000256" key="7">
    <source>
        <dbReference type="ARBA" id="ARBA00039099"/>
    </source>
</evidence>
<feature type="compositionally biased region" description="Basic and acidic residues" evidence="11">
    <location>
        <begin position="525"/>
        <end position="540"/>
    </location>
</feature>
<keyword evidence="4 10" id="KW-0949">S-adenosyl-L-methionine</keyword>
<dbReference type="AlphaFoldDB" id="A0A834J6T0"/>
<dbReference type="FunFam" id="3.40.50.150:FF:000051">
    <property type="entry name" value="tRNA (guanine(26)-N(2))-dimethyltransferase"/>
    <property type="match status" value="1"/>
</dbReference>
<sequence>MSSIVLISFFPFNMDDDRCIKKAKLENVQNLKEGEAEILVTHKNVFYNPVQEFNRDLSIAVLSLFAKDQTNVSEQNNISKHTVVNKLNGESCSKSDGITVLEALSATGLRSIRYAKEIEGIKEIIANDISAEAVKAIKLNIQHNGVGHLVKPSHEDATMIMYQNRRKGFHAVDLDPYGCPSIFLDAAVQCVTNGGILLVTATDMAVLAGNSPETCYVKYGAIALKTKACHEMALRILLQHIASHAGRYGRYIVPLLSISVDFYIRVFVKVFVSQLKCKDNASKTGLVYQCTGCESFNIQPLNTKKSNKFCKPHVTVDQHCKHCRHKHYIGGPIWIGLLHDQDFVSRLLSSLDNLKLETKQRIKGVLTMIHEEIDSPLYYTSDRLMSIIKCSTPPMVLIRSALLNAGYNVSYSHANKFSIKTDAPNDVIWDIVRAWEKHHPVKREKFNADNPALVILDTPSTINISFTVHPKANPISRQSGLSRFPENPAENWGPGTRAKTMIDVTMTESKKIKNQGKFKQKIKMLKDQQMENKDDNERTNTDLSSSNQDI</sequence>
<evidence type="ECO:0000256" key="8">
    <source>
        <dbReference type="ARBA" id="ARBA00051897"/>
    </source>
</evidence>
<feature type="compositionally biased region" description="Polar residues" evidence="11">
    <location>
        <begin position="541"/>
        <end position="550"/>
    </location>
</feature>
<dbReference type="EMBL" id="JACSDZ010000020">
    <property type="protein sequence ID" value="KAF7382507.1"/>
    <property type="molecule type" value="Genomic_DNA"/>
</dbReference>
<keyword evidence="5 10" id="KW-0819">tRNA processing</keyword>
<keyword evidence="3 10" id="KW-0808">Transferase</keyword>
<comment type="caution">
    <text evidence="12">The sequence shown here is derived from an EMBL/GenBank/DDBJ whole genome shotgun (WGS) entry which is preliminary data.</text>
</comment>
<evidence type="ECO:0000256" key="2">
    <source>
        <dbReference type="ARBA" id="ARBA00022603"/>
    </source>
</evidence>
<keyword evidence="6 10" id="KW-0694">RNA-binding</keyword>
<evidence type="ECO:0000256" key="3">
    <source>
        <dbReference type="ARBA" id="ARBA00022679"/>
    </source>
</evidence>
<organism evidence="12 13">
    <name type="scientific">Vespula germanica</name>
    <name type="common">German yellow jacket</name>
    <name type="synonym">Paravespula germanica</name>
    <dbReference type="NCBI Taxonomy" id="30212"/>
    <lineage>
        <taxon>Eukaryota</taxon>
        <taxon>Metazoa</taxon>
        <taxon>Ecdysozoa</taxon>
        <taxon>Arthropoda</taxon>
        <taxon>Hexapoda</taxon>
        <taxon>Insecta</taxon>
        <taxon>Pterygota</taxon>
        <taxon>Neoptera</taxon>
        <taxon>Endopterygota</taxon>
        <taxon>Hymenoptera</taxon>
        <taxon>Apocrita</taxon>
        <taxon>Aculeata</taxon>
        <taxon>Vespoidea</taxon>
        <taxon>Vespidae</taxon>
        <taxon>Vespinae</taxon>
        <taxon>Vespula</taxon>
    </lineage>
</organism>
<feature type="region of interest" description="Disordered" evidence="11">
    <location>
        <begin position="525"/>
        <end position="550"/>
    </location>
</feature>
<dbReference type="Pfam" id="PF02005">
    <property type="entry name" value="TRM"/>
    <property type="match status" value="1"/>
</dbReference>
<dbReference type="PANTHER" id="PTHR10631:SF3">
    <property type="entry name" value="TRNA (GUANINE(26)-N(2))-DIMETHYLTRANSFERASE"/>
    <property type="match status" value="1"/>
</dbReference>
<dbReference type="FunFam" id="3.30.56.70:FF:000001">
    <property type="entry name" value="tRNA (guanine(26)-N(2))-dimethyltransferase"/>
    <property type="match status" value="1"/>
</dbReference>